<protein>
    <submittedName>
        <fullName evidence="4">VWA domain-containing protein</fullName>
    </submittedName>
</protein>
<dbReference type="Pfam" id="PF00092">
    <property type="entry name" value="VWA"/>
    <property type="match status" value="1"/>
</dbReference>
<keyword evidence="2" id="KW-0732">Signal</keyword>
<dbReference type="SUPFAM" id="SSF53300">
    <property type="entry name" value="vWA-like"/>
    <property type="match status" value="1"/>
</dbReference>
<feature type="coiled-coil region" evidence="1">
    <location>
        <begin position="333"/>
        <end position="360"/>
    </location>
</feature>
<organism evidence="4 5">
    <name type="scientific">Gemmata palustris</name>
    <dbReference type="NCBI Taxonomy" id="2822762"/>
    <lineage>
        <taxon>Bacteria</taxon>
        <taxon>Pseudomonadati</taxon>
        <taxon>Planctomycetota</taxon>
        <taxon>Planctomycetia</taxon>
        <taxon>Gemmatales</taxon>
        <taxon>Gemmataceae</taxon>
        <taxon>Gemmata</taxon>
    </lineage>
</organism>
<reference evidence="4 5" key="1">
    <citation type="submission" date="2021-04" db="EMBL/GenBank/DDBJ databases">
        <authorList>
            <person name="Ivanova A."/>
        </authorList>
    </citation>
    <scope>NUCLEOTIDE SEQUENCE [LARGE SCALE GENOMIC DNA]</scope>
    <source>
        <strain evidence="4 5">G18</strain>
    </source>
</reference>
<gene>
    <name evidence="4" type="ORF">J8F10_18205</name>
</gene>
<dbReference type="SMART" id="SM00327">
    <property type="entry name" value="VWA"/>
    <property type="match status" value="1"/>
</dbReference>
<dbReference type="PROSITE" id="PS50234">
    <property type="entry name" value="VWFA"/>
    <property type="match status" value="1"/>
</dbReference>
<dbReference type="InterPro" id="IPR036465">
    <property type="entry name" value="vWFA_dom_sf"/>
</dbReference>
<comment type="caution">
    <text evidence="4">The sequence shown here is derived from an EMBL/GenBank/DDBJ whole genome shotgun (WGS) entry which is preliminary data.</text>
</comment>
<feature type="domain" description="VWFA" evidence="3">
    <location>
        <begin position="45"/>
        <end position="187"/>
    </location>
</feature>
<dbReference type="EMBL" id="JAGKQQ010000001">
    <property type="protein sequence ID" value="MBP3957198.1"/>
    <property type="molecule type" value="Genomic_DNA"/>
</dbReference>
<evidence type="ECO:0000313" key="5">
    <source>
        <dbReference type="Proteomes" id="UP000676565"/>
    </source>
</evidence>
<dbReference type="Proteomes" id="UP000676565">
    <property type="component" value="Unassembled WGS sequence"/>
</dbReference>
<evidence type="ECO:0000256" key="1">
    <source>
        <dbReference type="SAM" id="Coils"/>
    </source>
</evidence>
<evidence type="ECO:0000313" key="4">
    <source>
        <dbReference type="EMBL" id="MBP3957198.1"/>
    </source>
</evidence>
<feature type="signal peptide" evidence="2">
    <location>
        <begin position="1"/>
        <end position="26"/>
    </location>
</feature>
<proteinExistence type="predicted"/>
<feature type="chain" id="PRO_5046744744" evidence="2">
    <location>
        <begin position="27"/>
        <end position="398"/>
    </location>
</feature>
<keyword evidence="5" id="KW-1185">Reference proteome</keyword>
<evidence type="ECO:0000259" key="3">
    <source>
        <dbReference type="PROSITE" id="PS50234"/>
    </source>
</evidence>
<accession>A0ABS5BU05</accession>
<keyword evidence="1" id="KW-0175">Coiled coil</keyword>
<dbReference type="InterPro" id="IPR002035">
    <property type="entry name" value="VWF_A"/>
</dbReference>
<sequence>MSRSFRFAALAGFVALALGAAPPLSAADVPKPADAAKPAEGKPIDIVICLDVSGSMNGLIDSAKIQLWNVVNELARIKPTPQLRVGLYAYGATKYEAKKGWVHKEVDLTEDLDEVYKALNALTTGGGDEYVARAAKTAIDEQKWSTEKGALKIVFVCGNEPANQDKEVPLDDVAALAKKSGIVVNTIYCKYGHDQEIPAWAAFSESCGGRHVNIDQNKAALQVVVKTEFDGQIIKLGEDLNKTYVAYGKEGKAKAENQVVQDKNAAAAPGVAGGAPAAAIDRSVTKAGGLYRNATWDLVDRMKEKDFDITKIKDEDLCDELKKIKPEERLAFLKKKAEERADLQKKIADLSAQRQKKIDEELTKKPKNDAEKALDEAFKSVIRDQAKAKGFEVAPEKK</sequence>
<dbReference type="RefSeq" id="WP_210656028.1">
    <property type="nucleotide sequence ID" value="NZ_JAGKQQ010000001.1"/>
</dbReference>
<dbReference type="Gene3D" id="3.40.50.410">
    <property type="entry name" value="von Willebrand factor, type A domain"/>
    <property type="match status" value="1"/>
</dbReference>
<name>A0ABS5BU05_9BACT</name>
<evidence type="ECO:0000256" key="2">
    <source>
        <dbReference type="SAM" id="SignalP"/>
    </source>
</evidence>
<dbReference type="CDD" id="cd00198">
    <property type="entry name" value="vWFA"/>
    <property type="match status" value="1"/>
</dbReference>